<name>A0A9X1WUX6_9GAMM</name>
<dbReference type="AlphaFoldDB" id="A0A9X1WUX6"/>
<dbReference type="InterPro" id="IPR001509">
    <property type="entry name" value="Epimerase_deHydtase"/>
</dbReference>
<dbReference type="Gene3D" id="3.40.50.720">
    <property type="entry name" value="NAD(P)-binding Rossmann-like Domain"/>
    <property type="match status" value="1"/>
</dbReference>
<dbReference type="InterPro" id="IPR051783">
    <property type="entry name" value="NAD(P)-dependent_oxidoreduct"/>
</dbReference>
<dbReference type="SUPFAM" id="SSF51735">
    <property type="entry name" value="NAD(P)-binding Rossmann-fold domains"/>
    <property type="match status" value="1"/>
</dbReference>
<dbReference type="PANTHER" id="PTHR48079:SF6">
    <property type="entry name" value="NAD(P)-BINDING DOMAIN-CONTAINING PROTEIN-RELATED"/>
    <property type="match status" value="1"/>
</dbReference>
<evidence type="ECO:0000313" key="3">
    <source>
        <dbReference type="Proteomes" id="UP001139701"/>
    </source>
</evidence>
<keyword evidence="3" id="KW-1185">Reference proteome</keyword>
<dbReference type="GO" id="GO:0005737">
    <property type="term" value="C:cytoplasm"/>
    <property type="evidence" value="ECO:0007669"/>
    <property type="project" value="TreeGrafter"/>
</dbReference>
<evidence type="ECO:0000259" key="1">
    <source>
        <dbReference type="Pfam" id="PF01370"/>
    </source>
</evidence>
<dbReference type="InterPro" id="IPR036291">
    <property type="entry name" value="NAD(P)-bd_dom_sf"/>
</dbReference>
<evidence type="ECO:0000313" key="2">
    <source>
        <dbReference type="EMBL" id="MCJ8145694.1"/>
    </source>
</evidence>
<dbReference type="PANTHER" id="PTHR48079">
    <property type="entry name" value="PROTEIN YEEZ"/>
    <property type="match status" value="1"/>
</dbReference>
<reference evidence="2" key="1">
    <citation type="submission" date="2022-02" db="EMBL/GenBank/DDBJ databases">
        <title>Acinetobacter A3.8 sp. nov., isolated from Sediment (Zhairuo Island).</title>
        <authorList>
            <person name="Zheng K."/>
        </authorList>
    </citation>
    <scope>NUCLEOTIDE SEQUENCE</scope>
    <source>
        <strain evidence="2">A3.8</strain>
    </source>
</reference>
<accession>A0A9X1WUX6</accession>
<dbReference type="Pfam" id="PF01370">
    <property type="entry name" value="Epimerase"/>
    <property type="match status" value="1"/>
</dbReference>
<dbReference type="RefSeq" id="WP_241570391.1">
    <property type="nucleotide sequence ID" value="NZ_JAKUML010000002.1"/>
</dbReference>
<comment type="caution">
    <text evidence="2">The sequence shown here is derived from an EMBL/GenBank/DDBJ whole genome shotgun (WGS) entry which is preliminary data.</text>
</comment>
<protein>
    <submittedName>
        <fullName evidence="2">NAD-dependent epimerase/dehydratase family protein</fullName>
    </submittedName>
</protein>
<feature type="domain" description="NAD-dependent epimerase/dehydratase" evidence="1">
    <location>
        <begin position="3"/>
        <end position="171"/>
    </location>
</feature>
<gene>
    <name evidence="2" type="ORF">MKI79_01995</name>
</gene>
<dbReference type="Proteomes" id="UP001139701">
    <property type="component" value="Unassembled WGS sequence"/>
</dbReference>
<dbReference type="EMBL" id="JAKUML010000002">
    <property type="protein sequence ID" value="MCJ8145694.1"/>
    <property type="molecule type" value="Genomic_DNA"/>
</dbReference>
<dbReference type="GO" id="GO:0004029">
    <property type="term" value="F:aldehyde dehydrogenase (NAD+) activity"/>
    <property type="evidence" value="ECO:0007669"/>
    <property type="project" value="TreeGrafter"/>
</dbReference>
<sequence>MNILILGCGQIGQALAEQLTQDTYNNDQAQHQIICVSRTAKTFSYDNIQHLAQDIQSLNFQDLDLSHQPSFDWVYVIVSPDERNVDSYQRIFIDTARSVFQALQHHPVQKVIFISSTRVYGEDQGQWINDESIPNTDDSIGQTLIAAEQLWSAYWQEKLTIIRPSGLYREHSGFLKKKALETHQLHENHWTNRIHRTDLVGFLQHLISVENIESSYILSDQRPTLQHELFNIIRAENLFEPLRIHPDAKTTGKRLRTERFTQSGYKLKYPAHPLLTKTIPT</sequence>
<proteinExistence type="predicted"/>
<organism evidence="2 3">
    <name type="scientific">Acinetobacter sedimenti</name>
    <dbReference type="NCBI Taxonomy" id="2919922"/>
    <lineage>
        <taxon>Bacteria</taxon>
        <taxon>Pseudomonadati</taxon>
        <taxon>Pseudomonadota</taxon>
        <taxon>Gammaproteobacteria</taxon>
        <taxon>Moraxellales</taxon>
        <taxon>Moraxellaceae</taxon>
        <taxon>Acinetobacter</taxon>
    </lineage>
</organism>